<dbReference type="CDD" id="cd09487">
    <property type="entry name" value="SAM_superfamily"/>
    <property type="match status" value="1"/>
</dbReference>
<evidence type="ECO:0000256" key="2">
    <source>
        <dbReference type="SAM" id="MobiDB-lite"/>
    </source>
</evidence>
<reference evidence="4" key="1">
    <citation type="submission" date="2021-08" db="EMBL/GenBank/DDBJ databases">
        <title>WGS assembly of Ceratopteris richardii.</title>
        <authorList>
            <person name="Marchant D.B."/>
            <person name="Chen G."/>
            <person name="Jenkins J."/>
            <person name="Shu S."/>
            <person name="Leebens-Mack J."/>
            <person name="Grimwood J."/>
            <person name="Schmutz J."/>
            <person name="Soltis P."/>
            <person name="Soltis D."/>
            <person name="Chen Z.-H."/>
        </authorList>
    </citation>
    <scope>NUCLEOTIDE SEQUENCE</scope>
    <source>
        <strain evidence="4">Whitten #5841</strain>
        <tissue evidence="4">Leaf</tissue>
    </source>
</reference>
<evidence type="ECO:0000259" key="3">
    <source>
        <dbReference type="PROSITE" id="PS50105"/>
    </source>
</evidence>
<dbReference type="SUPFAM" id="SSF47769">
    <property type="entry name" value="SAM/Pointed domain"/>
    <property type="match status" value="1"/>
</dbReference>
<feature type="compositionally biased region" description="Basic and acidic residues" evidence="2">
    <location>
        <begin position="277"/>
        <end position="291"/>
    </location>
</feature>
<proteinExistence type="predicted"/>
<dbReference type="Pfam" id="PF00536">
    <property type="entry name" value="SAM_1"/>
    <property type="match status" value="1"/>
</dbReference>
<dbReference type="Gene3D" id="1.10.150.50">
    <property type="entry name" value="Transcription Factor, Ets-1"/>
    <property type="match status" value="1"/>
</dbReference>
<feature type="compositionally biased region" description="Basic and acidic residues" evidence="2">
    <location>
        <begin position="253"/>
        <end position="269"/>
    </location>
</feature>
<gene>
    <name evidence="4" type="ORF">KP509_21G089100</name>
</gene>
<feature type="region of interest" description="Disordered" evidence="2">
    <location>
        <begin position="230"/>
        <end position="299"/>
    </location>
</feature>
<dbReference type="Proteomes" id="UP000825935">
    <property type="component" value="Chromosome 21"/>
</dbReference>
<dbReference type="SMART" id="SM00454">
    <property type="entry name" value="SAM"/>
    <property type="match status" value="1"/>
</dbReference>
<keyword evidence="1" id="KW-0677">Repeat</keyword>
<dbReference type="PANTHER" id="PTHR10627">
    <property type="entry name" value="SCP160"/>
    <property type="match status" value="1"/>
</dbReference>
<evidence type="ECO:0000256" key="1">
    <source>
        <dbReference type="ARBA" id="ARBA00022737"/>
    </source>
</evidence>
<organism evidence="4 5">
    <name type="scientific">Ceratopteris richardii</name>
    <name type="common">Triangle waterfern</name>
    <dbReference type="NCBI Taxonomy" id="49495"/>
    <lineage>
        <taxon>Eukaryota</taxon>
        <taxon>Viridiplantae</taxon>
        <taxon>Streptophyta</taxon>
        <taxon>Embryophyta</taxon>
        <taxon>Tracheophyta</taxon>
        <taxon>Polypodiopsida</taxon>
        <taxon>Polypodiidae</taxon>
        <taxon>Polypodiales</taxon>
        <taxon>Pteridineae</taxon>
        <taxon>Pteridaceae</taxon>
        <taxon>Parkerioideae</taxon>
        <taxon>Ceratopteris</taxon>
    </lineage>
</organism>
<protein>
    <recommendedName>
        <fullName evidence="3">SAM domain-containing protein</fullName>
    </recommendedName>
</protein>
<dbReference type="PANTHER" id="PTHR10627:SF69">
    <property type="entry name" value="PROTEIN BICAUDAL C"/>
    <property type="match status" value="1"/>
</dbReference>
<sequence>MSRMESEYFSAFNTEERQMLSDEEGSIRWPSSNNQDSPSKQIACSSKDFPSKQICVALSSSSSMCSSKSQGYHGNEYHPAEVSCGFQISVHQAGASAETSSLRHHENHAESDCKSWVEVRKQRVVIVIPPVPESRRNRSIAKLPSRKGVANQYASIQIMGVIHKRRSVKEKVYNKTKKVRMCINGSEGWETGEAISWNAREKTRKDAPPVSGIDLLLSSALRLGDISWSEVKNDRNGSPDSCGDKASSLDAADSSHEPNHSNRGRDSRIHCAMKHRDKSDHSIEGRNHMAEDPDAQLNDAPIGPVCTGSGSTPGDKRAGFFNVSEGIRVINLEKHLKNAGGLKRWLYSLGLEQFMDVFDKGRWGATELLELRMDDLKRMGKAAVGPRRKLIWAIHRFSQQIV</sequence>
<dbReference type="AlphaFoldDB" id="A0A8T2SC89"/>
<evidence type="ECO:0000313" key="4">
    <source>
        <dbReference type="EMBL" id="KAH7316339.1"/>
    </source>
</evidence>
<dbReference type="OrthoDB" id="271862at2759"/>
<feature type="region of interest" description="Disordered" evidence="2">
    <location>
        <begin position="1"/>
        <end position="44"/>
    </location>
</feature>
<name>A0A8T2SC89_CERRI</name>
<keyword evidence="5" id="KW-1185">Reference proteome</keyword>
<dbReference type="InterPro" id="IPR001660">
    <property type="entry name" value="SAM"/>
</dbReference>
<feature type="compositionally biased region" description="Polar residues" evidence="2">
    <location>
        <begin position="29"/>
        <end position="44"/>
    </location>
</feature>
<accession>A0A8T2SC89</accession>
<dbReference type="PROSITE" id="PS50105">
    <property type="entry name" value="SAM_DOMAIN"/>
    <property type="match status" value="1"/>
</dbReference>
<feature type="domain" description="SAM" evidence="3">
    <location>
        <begin position="337"/>
        <end position="400"/>
    </location>
</feature>
<evidence type="ECO:0000313" key="5">
    <source>
        <dbReference type="Proteomes" id="UP000825935"/>
    </source>
</evidence>
<dbReference type="InterPro" id="IPR013761">
    <property type="entry name" value="SAM/pointed_sf"/>
</dbReference>
<comment type="caution">
    <text evidence="4">The sequence shown here is derived from an EMBL/GenBank/DDBJ whole genome shotgun (WGS) entry which is preliminary data.</text>
</comment>
<dbReference type="EMBL" id="CM035426">
    <property type="protein sequence ID" value="KAH7316339.1"/>
    <property type="molecule type" value="Genomic_DNA"/>
</dbReference>